<dbReference type="InterPro" id="IPR003591">
    <property type="entry name" value="Leu-rich_rpt_typical-subtyp"/>
</dbReference>
<evidence type="ECO:0000256" key="19">
    <source>
        <dbReference type="PROSITE-ProRule" id="PRU10141"/>
    </source>
</evidence>
<dbReference type="PROSITE" id="PS50011">
    <property type="entry name" value="PROTEIN_KINASE_DOM"/>
    <property type="match status" value="1"/>
</dbReference>
<keyword evidence="6" id="KW-0808">Transferase</keyword>
<evidence type="ECO:0000256" key="17">
    <source>
        <dbReference type="ARBA" id="ARBA00047899"/>
    </source>
</evidence>
<dbReference type="PROSITE" id="PS00107">
    <property type="entry name" value="PROTEIN_KINASE_ATP"/>
    <property type="match status" value="1"/>
</dbReference>
<dbReference type="GO" id="GO:0005524">
    <property type="term" value="F:ATP binding"/>
    <property type="evidence" value="ECO:0007669"/>
    <property type="project" value="UniProtKB-UniRule"/>
</dbReference>
<evidence type="ECO:0000256" key="13">
    <source>
        <dbReference type="ARBA" id="ARBA00022989"/>
    </source>
</evidence>
<keyword evidence="11" id="KW-0418">Kinase</keyword>
<evidence type="ECO:0000313" key="25">
    <source>
        <dbReference type="Proteomes" id="UP000467840"/>
    </source>
</evidence>
<feature type="region of interest" description="Disordered" evidence="21">
    <location>
        <begin position="1153"/>
        <end position="1182"/>
    </location>
</feature>
<evidence type="ECO:0000256" key="21">
    <source>
        <dbReference type="SAM" id="MobiDB-lite"/>
    </source>
</evidence>
<dbReference type="Gene3D" id="1.10.510.10">
    <property type="entry name" value="Transferase(Phosphotransferase) domain 1"/>
    <property type="match status" value="1"/>
</dbReference>
<evidence type="ECO:0000256" key="18">
    <source>
        <dbReference type="ARBA" id="ARBA00048679"/>
    </source>
</evidence>
<evidence type="ECO:0000259" key="23">
    <source>
        <dbReference type="PROSITE" id="PS50011"/>
    </source>
</evidence>
<keyword evidence="16" id="KW-0325">Glycoprotein</keyword>
<dbReference type="EMBL" id="JAAGAX010000018">
    <property type="protein sequence ID" value="KAF2283821.1"/>
    <property type="molecule type" value="Genomic_DNA"/>
</dbReference>
<dbReference type="Gene3D" id="3.80.10.10">
    <property type="entry name" value="Ribonuclease Inhibitor"/>
    <property type="match status" value="2"/>
</dbReference>
<feature type="region of interest" description="Disordered" evidence="21">
    <location>
        <begin position="1344"/>
        <end position="1391"/>
    </location>
</feature>
<dbReference type="FunFam" id="3.80.10.10:FF:000095">
    <property type="entry name" value="LRR receptor-like serine/threonine-protein kinase GSO1"/>
    <property type="match status" value="1"/>
</dbReference>
<keyword evidence="4" id="KW-0723">Serine/threonine-protein kinase</keyword>
<evidence type="ECO:0000256" key="14">
    <source>
        <dbReference type="ARBA" id="ARBA00023136"/>
    </source>
</evidence>
<evidence type="ECO:0000256" key="8">
    <source>
        <dbReference type="ARBA" id="ARBA00022729"/>
    </source>
</evidence>
<keyword evidence="12 19" id="KW-0067">ATP-binding</keyword>
<dbReference type="SUPFAM" id="SSF52058">
    <property type="entry name" value="L domain-like"/>
    <property type="match status" value="1"/>
</dbReference>
<comment type="subcellular location">
    <subcellularLocation>
        <location evidence="1">Cell membrane</location>
    </subcellularLocation>
    <subcellularLocation>
        <location evidence="2">Membrane</location>
        <topology evidence="2">Single-pass type I membrane protein</topology>
    </subcellularLocation>
</comment>
<comment type="catalytic activity">
    <reaction evidence="18">
        <text>L-seryl-[protein] + ATP = O-phospho-L-seryl-[protein] + ADP + H(+)</text>
        <dbReference type="Rhea" id="RHEA:17989"/>
        <dbReference type="Rhea" id="RHEA-COMP:9863"/>
        <dbReference type="Rhea" id="RHEA-COMP:11604"/>
        <dbReference type="ChEBI" id="CHEBI:15378"/>
        <dbReference type="ChEBI" id="CHEBI:29999"/>
        <dbReference type="ChEBI" id="CHEBI:30616"/>
        <dbReference type="ChEBI" id="CHEBI:83421"/>
        <dbReference type="ChEBI" id="CHEBI:456216"/>
        <dbReference type="EC" id="2.7.11.1"/>
    </reaction>
</comment>
<dbReference type="SUPFAM" id="SSF52047">
    <property type="entry name" value="RNI-like"/>
    <property type="match status" value="1"/>
</dbReference>
<evidence type="ECO:0000256" key="15">
    <source>
        <dbReference type="ARBA" id="ARBA00023170"/>
    </source>
</evidence>
<comment type="caution">
    <text evidence="24">The sequence shown here is derived from an EMBL/GenBank/DDBJ whole genome shotgun (WGS) entry which is preliminary data.</text>
</comment>
<name>A0A6A6K4V2_HEVBR</name>
<keyword evidence="20" id="KW-0175">Coiled coil</keyword>
<dbReference type="InterPro" id="IPR017441">
    <property type="entry name" value="Protein_kinase_ATP_BS"/>
</dbReference>
<evidence type="ECO:0000256" key="11">
    <source>
        <dbReference type="ARBA" id="ARBA00022777"/>
    </source>
</evidence>
<dbReference type="FunFam" id="1.10.510.10:FF:001023">
    <property type="entry name" value="Os07g0541700 protein"/>
    <property type="match status" value="1"/>
</dbReference>
<dbReference type="InterPro" id="IPR000719">
    <property type="entry name" value="Prot_kinase_dom"/>
</dbReference>
<dbReference type="Pfam" id="PF00069">
    <property type="entry name" value="Pkinase"/>
    <property type="match status" value="1"/>
</dbReference>
<reference evidence="24 25" key="1">
    <citation type="journal article" date="2020" name="Mol. Plant">
        <title>The Chromosome-Based Rubber Tree Genome Provides New Insights into Spurge Genome Evolution and Rubber Biosynthesis.</title>
        <authorList>
            <person name="Liu J."/>
            <person name="Shi C."/>
            <person name="Shi C.C."/>
            <person name="Li W."/>
            <person name="Zhang Q.J."/>
            <person name="Zhang Y."/>
            <person name="Li K."/>
            <person name="Lu H.F."/>
            <person name="Shi C."/>
            <person name="Zhu S.T."/>
            <person name="Xiao Z.Y."/>
            <person name="Nan H."/>
            <person name="Yue Y."/>
            <person name="Zhu X.G."/>
            <person name="Wu Y."/>
            <person name="Hong X.N."/>
            <person name="Fan G.Y."/>
            <person name="Tong Y."/>
            <person name="Zhang D."/>
            <person name="Mao C.L."/>
            <person name="Liu Y.L."/>
            <person name="Hao S.J."/>
            <person name="Liu W.Q."/>
            <person name="Lv M.Q."/>
            <person name="Zhang H.B."/>
            <person name="Liu Y."/>
            <person name="Hu-Tang G.R."/>
            <person name="Wang J.P."/>
            <person name="Wang J.H."/>
            <person name="Sun Y.H."/>
            <person name="Ni S.B."/>
            <person name="Chen W.B."/>
            <person name="Zhang X.C."/>
            <person name="Jiao Y.N."/>
            <person name="Eichler E.E."/>
            <person name="Li G.H."/>
            <person name="Liu X."/>
            <person name="Gao L.Z."/>
        </authorList>
    </citation>
    <scope>NUCLEOTIDE SEQUENCE [LARGE SCALE GENOMIC DNA]</scope>
    <source>
        <strain evidence="25">cv. GT1</strain>
        <tissue evidence="24">Leaf</tissue>
    </source>
</reference>
<dbReference type="FunFam" id="3.80.10.10:FF:000233">
    <property type="entry name" value="Leucine-rich repeat receptor-like protein kinase TDR"/>
    <property type="match status" value="1"/>
</dbReference>
<keyword evidence="25" id="KW-1185">Reference proteome</keyword>
<keyword evidence="10 19" id="KW-0547">Nucleotide-binding</keyword>
<evidence type="ECO:0000256" key="7">
    <source>
        <dbReference type="ARBA" id="ARBA00022692"/>
    </source>
</evidence>
<evidence type="ECO:0000256" key="16">
    <source>
        <dbReference type="ARBA" id="ARBA00023180"/>
    </source>
</evidence>
<dbReference type="InterPro" id="IPR001611">
    <property type="entry name" value="Leu-rich_rpt"/>
</dbReference>
<evidence type="ECO:0000256" key="2">
    <source>
        <dbReference type="ARBA" id="ARBA00004479"/>
    </source>
</evidence>
<evidence type="ECO:0000256" key="10">
    <source>
        <dbReference type="ARBA" id="ARBA00022741"/>
    </source>
</evidence>
<keyword evidence="9" id="KW-0677">Repeat</keyword>
<dbReference type="SUPFAM" id="SSF56112">
    <property type="entry name" value="Protein kinase-like (PK-like)"/>
    <property type="match status" value="1"/>
</dbReference>
<keyword evidence="8" id="KW-0732">Signal</keyword>
<dbReference type="GO" id="GO:0005886">
    <property type="term" value="C:plasma membrane"/>
    <property type="evidence" value="ECO:0007669"/>
    <property type="project" value="UniProtKB-SubCell"/>
</dbReference>
<organism evidence="24 25">
    <name type="scientific">Hevea brasiliensis</name>
    <name type="common">Para rubber tree</name>
    <name type="synonym">Siphonia brasiliensis</name>
    <dbReference type="NCBI Taxonomy" id="3981"/>
    <lineage>
        <taxon>Eukaryota</taxon>
        <taxon>Viridiplantae</taxon>
        <taxon>Streptophyta</taxon>
        <taxon>Embryophyta</taxon>
        <taxon>Tracheophyta</taxon>
        <taxon>Spermatophyta</taxon>
        <taxon>Magnoliopsida</taxon>
        <taxon>eudicotyledons</taxon>
        <taxon>Gunneridae</taxon>
        <taxon>Pentapetalae</taxon>
        <taxon>rosids</taxon>
        <taxon>fabids</taxon>
        <taxon>Malpighiales</taxon>
        <taxon>Euphorbiaceae</taxon>
        <taxon>Crotonoideae</taxon>
        <taxon>Micrandreae</taxon>
        <taxon>Hevea</taxon>
    </lineage>
</organism>
<dbReference type="Proteomes" id="UP000467840">
    <property type="component" value="Chromosome 12"/>
</dbReference>
<evidence type="ECO:0000256" key="9">
    <source>
        <dbReference type="ARBA" id="ARBA00022737"/>
    </source>
</evidence>
<evidence type="ECO:0000256" key="12">
    <source>
        <dbReference type="ARBA" id="ARBA00022840"/>
    </source>
</evidence>
<evidence type="ECO:0000256" key="1">
    <source>
        <dbReference type="ARBA" id="ARBA00004236"/>
    </source>
</evidence>
<dbReference type="GO" id="GO:0004674">
    <property type="term" value="F:protein serine/threonine kinase activity"/>
    <property type="evidence" value="ECO:0007669"/>
    <property type="project" value="UniProtKB-KW"/>
</dbReference>
<keyword evidence="14 22" id="KW-0472">Membrane</keyword>
<keyword evidence="13 22" id="KW-1133">Transmembrane helix</keyword>
<accession>A0A6A6K4V2</accession>
<dbReference type="InterPro" id="IPR051716">
    <property type="entry name" value="Plant_RL_S/T_kinase"/>
</dbReference>
<proteinExistence type="predicted"/>
<comment type="catalytic activity">
    <reaction evidence="17">
        <text>L-threonyl-[protein] + ATP = O-phospho-L-threonyl-[protein] + ADP + H(+)</text>
        <dbReference type="Rhea" id="RHEA:46608"/>
        <dbReference type="Rhea" id="RHEA-COMP:11060"/>
        <dbReference type="Rhea" id="RHEA-COMP:11605"/>
        <dbReference type="ChEBI" id="CHEBI:15378"/>
        <dbReference type="ChEBI" id="CHEBI:30013"/>
        <dbReference type="ChEBI" id="CHEBI:30616"/>
        <dbReference type="ChEBI" id="CHEBI:61977"/>
        <dbReference type="ChEBI" id="CHEBI:456216"/>
        <dbReference type="EC" id="2.7.11.1"/>
    </reaction>
</comment>
<dbReference type="Gene3D" id="3.30.200.20">
    <property type="entry name" value="Phosphorylase Kinase, domain 1"/>
    <property type="match status" value="1"/>
</dbReference>
<keyword evidence="15" id="KW-0675">Receptor</keyword>
<dbReference type="PANTHER" id="PTHR48053:SF159">
    <property type="entry name" value="PROTEIN KINASE DOMAIN-CONTAINING PROTEIN"/>
    <property type="match status" value="1"/>
</dbReference>
<protein>
    <recommendedName>
        <fullName evidence="3">non-specific serine/threonine protein kinase</fullName>
        <ecNumber evidence="3">2.7.11.1</ecNumber>
    </recommendedName>
</protein>
<dbReference type="InterPro" id="IPR011009">
    <property type="entry name" value="Kinase-like_dom_sf"/>
</dbReference>
<dbReference type="EC" id="2.7.11.1" evidence="3"/>
<sequence length="1391" mass="152614">MLCLTTPMESSVTGLKPLMTITLHIGGVPNGFCRIWTLQNLSLADNFFNGTLTYRALSPCSHLHALILAGNVFVGELPDFLQDFDNLRVLDLSRNNFTGDIPASYGRLQSLKVLCLAANLLSGSIPWFLTNLSELTRLELAYNPFKPSPLPKDIGNLSKLENLFLASTNLNGEIPDSIGKLGSLYNLDLSNNFITGKIPVSISQLKSIEQIELFNNQLYDHSNATSIVEFKRQPLHREIPEVLALNPNLSELKIFNNSFTGKLPANLGRYSDLENFDVSTNNFSGELPQYLCHRNKLQTVITFRNRFSGSLPETLSECSSLNYVRIADNELSGPVPIKFWGLHTFLLELSNNKFEGPISPSISGARGLTRLLISGNNFSGKLPAEMCELHEVIEINLGRNQFEGELPSCITELKKLQKLDMQDNMFSGEIPSSVGSLRDLTELNLSRNRLCGKIPPGLGNLPVLTCLDLSDNLLTGEIPMELTKLKLNEFNVSDNRLYGKVPSIFTNALYLPSLLGNPDLCSPDFKPLPPCSKPEPATLYILAILAICVLIFVGSLLWFFKAKSLFVRKPKPPYKVTAFQRVGFTEEDIFPLLTKQNLIGSGGSGQVYKVTLKTGQIVAAKRLRGGTQKLETESAFRSEVETLGRVRHGNIVKLLMCCSAEEFRILAYEYMVNGSLGDVLHGEKGGGLLNWPRRFAVALGAAQGLAYLHHDCVPPIVHRDVKSNNILLDEQMRPKVADFGLAKTLQSEVGESDVAMSRIAGSYGYIAPVRWVTEATLSSLPEEASENASGTCCTGDHLKEIIDPKMDQSTCNFEEIEKVLNVALLCTSAFPINRPSMRRVVELLKDQKFARPKLNYGESDDEQSKKEQNQPTVAFATKSMGACSPSHDNAASLNQQLPSILQLPYATQNNGEQPSSSSKPCISAQSPPSIAVSQWHHLPYLPLNPASHQGHPLPHLTQSTTPLWLPQRPGYHMPAVNAPAIFQPFTLLGAVNTNWQAPGLIGGETSSKDHPQVPNFSYQHGFIYPGFPGPWDPSSWWGQIQPSQPPSNYMFPGAYGYSSLQTPTVPDYSASLGQSSQRGIIRPLAKLSQKHQQLWESQSAENVQLWTVIGQLQSELADYKSHITKLESEVSSLKQSMEESTAHVTGTVVCGQASKRGRPRISTASVDALPSPAESQPRTRGRKPKAYIFEKVILNKAENKVKSSNPTTITQQDDKKVSNVITNNSSDVGINGSKVMMPSFPNQVPQEISQMQMSGVEKNDGNTGVTNDAFTVLTQEAKGMDHRSALASFLGARNNGSLGWPYTITPEGGGRTYLDTSSQGFYNNGSVIRQGGKVIPGWSFANEEDASEEVEDAVATSAKDENEEEMGDDATSGGEEFTCSKGEDLPHFSNW</sequence>
<gene>
    <name evidence="24" type="ORF">GH714_016242</name>
</gene>
<feature type="binding site" evidence="19">
    <location>
        <position position="621"/>
    </location>
    <ligand>
        <name>ATP</name>
        <dbReference type="ChEBI" id="CHEBI:30616"/>
    </ligand>
</feature>
<evidence type="ECO:0000313" key="24">
    <source>
        <dbReference type="EMBL" id="KAF2283821.1"/>
    </source>
</evidence>
<dbReference type="PROSITE" id="PS00108">
    <property type="entry name" value="PROTEIN_KINASE_ST"/>
    <property type="match status" value="1"/>
</dbReference>
<dbReference type="SMART" id="SM00369">
    <property type="entry name" value="LRR_TYP"/>
    <property type="match status" value="4"/>
</dbReference>
<dbReference type="GO" id="GO:0009791">
    <property type="term" value="P:post-embryonic development"/>
    <property type="evidence" value="ECO:0007669"/>
    <property type="project" value="UniProtKB-ARBA"/>
</dbReference>
<keyword evidence="5" id="KW-0433">Leucine-rich repeat</keyword>
<dbReference type="Pfam" id="PF00560">
    <property type="entry name" value="LRR_1"/>
    <property type="match status" value="5"/>
</dbReference>
<evidence type="ECO:0000256" key="3">
    <source>
        <dbReference type="ARBA" id="ARBA00012513"/>
    </source>
</evidence>
<feature type="compositionally biased region" description="Basic and acidic residues" evidence="21">
    <location>
        <begin position="1381"/>
        <end position="1391"/>
    </location>
</feature>
<evidence type="ECO:0000256" key="20">
    <source>
        <dbReference type="SAM" id="Coils"/>
    </source>
</evidence>
<evidence type="ECO:0000256" key="6">
    <source>
        <dbReference type="ARBA" id="ARBA00022679"/>
    </source>
</evidence>
<dbReference type="SMART" id="SM00220">
    <property type="entry name" value="S_TKc"/>
    <property type="match status" value="1"/>
</dbReference>
<evidence type="ECO:0000256" key="22">
    <source>
        <dbReference type="SAM" id="Phobius"/>
    </source>
</evidence>
<evidence type="ECO:0000256" key="5">
    <source>
        <dbReference type="ARBA" id="ARBA00022614"/>
    </source>
</evidence>
<feature type="transmembrane region" description="Helical" evidence="22">
    <location>
        <begin position="539"/>
        <end position="560"/>
    </location>
</feature>
<dbReference type="PANTHER" id="PTHR48053">
    <property type="entry name" value="LEUCINE RICH REPEAT FAMILY PROTEIN, EXPRESSED"/>
    <property type="match status" value="1"/>
</dbReference>
<dbReference type="InterPro" id="IPR032675">
    <property type="entry name" value="LRR_dom_sf"/>
</dbReference>
<evidence type="ECO:0000256" key="4">
    <source>
        <dbReference type="ARBA" id="ARBA00022527"/>
    </source>
</evidence>
<dbReference type="InterPro" id="IPR008271">
    <property type="entry name" value="Ser/Thr_kinase_AS"/>
</dbReference>
<feature type="coiled-coil region" evidence="20">
    <location>
        <begin position="1109"/>
        <end position="1143"/>
    </location>
</feature>
<feature type="domain" description="Protein kinase" evidence="23">
    <location>
        <begin position="593"/>
        <end position="873"/>
    </location>
</feature>
<keyword evidence="7 22" id="KW-0812">Transmembrane</keyword>